<dbReference type="Gene3D" id="3.40.50.300">
    <property type="entry name" value="P-loop containing nucleotide triphosphate hydrolases"/>
    <property type="match status" value="1"/>
</dbReference>
<keyword evidence="2" id="KW-0547">Nucleotide-binding</keyword>
<evidence type="ECO:0000313" key="5">
    <source>
        <dbReference type="EMBL" id="MDQ0159901.1"/>
    </source>
</evidence>
<dbReference type="PANTHER" id="PTHR42939:SF1">
    <property type="entry name" value="ABC TRANSPORTER ATP-BINDING PROTEIN ALBC-RELATED"/>
    <property type="match status" value="1"/>
</dbReference>
<proteinExistence type="predicted"/>
<reference evidence="5 6" key="1">
    <citation type="submission" date="2023-07" db="EMBL/GenBank/DDBJ databases">
        <title>Genomic Encyclopedia of Type Strains, Phase IV (KMG-IV): sequencing the most valuable type-strain genomes for metagenomic binning, comparative biology and taxonomic classification.</title>
        <authorList>
            <person name="Goeker M."/>
        </authorList>
    </citation>
    <scope>NUCLEOTIDE SEQUENCE [LARGE SCALE GENOMIC DNA]</scope>
    <source>
        <strain evidence="5 6">DSM 16460</strain>
    </source>
</reference>
<dbReference type="InterPro" id="IPR017871">
    <property type="entry name" value="ABC_transporter-like_CS"/>
</dbReference>
<keyword evidence="1" id="KW-0813">Transport</keyword>
<keyword evidence="3 5" id="KW-0067">ATP-binding</keyword>
<protein>
    <submittedName>
        <fullName evidence="5">ABC-2 type transport system ATP-binding protein</fullName>
    </submittedName>
</protein>
<evidence type="ECO:0000256" key="1">
    <source>
        <dbReference type="ARBA" id="ARBA00022448"/>
    </source>
</evidence>
<evidence type="ECO:0000313" key="6">
    <source>
        <dbReference type="Proteomes" id="UP001224359"/>
    </source>
</evidence>
<accession>A0ABT9VG25</accession>
<dbReference type="PROSITE" id="PS50893">
    <property type="entry name" value="ABC_TRANSPORTER_2"/>
    <property type="match status" value="1"/>
</dbReference>
<dbReference type="PROSITE" id="PS00211">
    <property type="entry name" value="ABC_TRANSPORTER_1"/>
    <property type="match status" value="1"/>
</dbReference>
<dbReference type="InterPro" id="IPR003439">
    <property type="entry name" value="ABC_transporter-like_ATP-bd"/>
</dbReference>
<dbReference type="Pfam" id="PF00005">
    <property type="entry name" value="ABC_tran"/>
    <property type="match status" value="1"/>
</dbReference>
<evidence type="ECO:0000259" key="4">
    <source>
        <dbReference type="PROSITE" id="PS50893"/>
    </source>
</evidence>
<dbReference type="CDD" id="cd03230">
    <property type="entry name" value="ABC_DR_subfamily_A"/>
    <property type="match status" value="1"/>
</dbReference>
<keyword evidence="6" id="KW-1185">Reference proteome</keyword>
<comment type="caution">
    <text evidence="5">The sequence shown here is derived from an EMBL/GenBank/DDBJ whole genome shotgun (WGS) entry which is preliminary data.</text>
</comment>
<sequence>MLALNDVTYKRKKKVLIKDISGEIKQGDCISLFGPNGAGKSTLLKLIAGLETPSSGTCVNENQEKISIGYVPQQLALFDHMTVRDHLTYYEKMTKQINQRYVNEMIEVLGLKDVLNLNVESLSGGMARKLNLAIGLIHEPDLILLDEAFVGVDLATKHDMLTWLHQLNEQGATNVMISHDWHVIEHIAQSMWILDDGELIDRFPIAQVDQKQREYGYYTGRDLRKMFALRR</sequence>
<dbReference type="InterPro" id="IPR003593">
    <property type="entry name" value="AAA+_ATPase"/>
</dbReference>
<dbReference type="EMBL" id="JAUSTQ010000007">
    <property type="protein sequence ID" value="MDQ0159901.1"/>
    <property type="molecule type" value="Genomic_DNA"/>
</dbReference>
<evidence type="ECO:0000256" key="3">
    <source>
        <dbReference type="ARBA" id="ARBA00022840"/>
    </source>
</evidence>
<feature type="domain" description="ABC transporter" evidence="4">
    <location>
        <begin position="2"/>
        <end position="221"/>
    </location>
</feature>
<organism evidence="5 6">
    <name type="scientific">Alkalibacillus salilacus</name>
    <dbReference type="NCBI Taxonomy" id="284582"/>
    <lineage>
        <taxon>Bacteria</taxon>
        <taxon>Bacillati</taxon>
        <taxon>Bacillota</taxon>
        <taxon>Bacilli</taxon>
        <taxon>Bacillales</taxon>
        <taxon>Bacillaceae</taxon>
        <taxon>Alkalibacillus</taxon>
    </lineage>
</organism>
<dbReference type="Proteomes" id="UP001224359">
    <property type="component" value="Unassembled WGS sequence"/>
</dbReference>
<dbReference type="SMART" id="SM00382">
    <property type="entry name" value="AAA"/>
    <property type="match status" value="1"/>
</dbReference>
<dbReference type="RefSeq" id="WP_306976731.1">
    <property type="nucleotide sequence ID" value="NZ_JAUSTQ010000007.1"/>
</dbReference>
<dbReference type="InterPro" id="IPR051782">
    <property type="entry name" value="ABC_Transporter_VariousFunc"/>
</dbReference>
<evidence type="ECO:0000256" key="2">
    <source>
        <dbReference type="ARBA" id="ARBA00022741"/>
    </source>
</evidence>
<dbReference type="SUPFAM" id="SSF52540">
    <property type="entry name" value="P-loop containing nucleoside triphosphate hydrolases"/>
    <property type="match status" value="1"/>
</dbReference>
<gene>
    <name evidence="5" type="ORF">J2S77_001888</name>
</gene>
<dbReference type="InterPro" id="IPR027417">
    <property type="entry name" value="P-loop_NTPase"/>
</dbReference>
<dbReference type="PANTHER" id="PTHR42939">
    <property type="entry name" value="ABC TRANSPORTER ATP-BINDING PROTEIN ALBC-RELATED"/>
    <property type="match status" value="1"/>
</dbReference>
<name>A0ABT9VG25_9BACI</name>
<dbReference type="GO" id="GO:0005524">
    <property type="term" value="F:ATP binding"/>
    <property type="evidence" value="ECO:0007669"/>
    <property type="project" value="UniProtKB-KW"/>
</dbReference>